<dbReference type="EMBL" id="CP032819">
    <property type="protein sequence ID" value="AZS30395.1"/>
    <property type="molecule type" value="Genomic_DNA"/>
</dbReference>
<keyword evidence="2 7" id="KW-0540">Nuclease</keyword>
<dbReference type="InterPro" id="IPR020549">
    <property type="entry name" value="YbeY_CS"/>
</dbReference>
<dbReference type="InterPro" id="IPR002036">
    <property type="entry name" value="YbeY"/>
</dbReference>
<sequence>MSELLFFCEECDTPPFFNEERVKQWLQAVADDYSFQLGAISFIFCNDDYILDVNRKYLNHDYYTDVITFDYSERKILSGDVFISLDTVQSNALEFHTTYEDELHRVVVHSVLHLMGFKDKSDVDAREMRQNENHCLELLKTI</sequence>
<evidence type="ECO:0000256" key="7">
    <source>
        <dbReference type="HAMAP-Rule" id="MF_00009"/>
    </source>
</evidence>
<feature type="binding site" evidence="7">
    <location>
        <position position="113"/>
    </location>
    <ligand>
        <name>Zn(2+)</name>
        <dbReference type="ChEBI" id="CHEBI:29105"/>
        <note>catalytic</note>
    </ligand>
</feature>
<organism evidence="8 9">
    <name type="scientific">Butyricimonas faecalis</name>
    <dbReference type="NCBI Taxonomy" id="2093856"/>
    <lineage>
        <taxon>Bacteria</taxon>
        <taxon>Pseudomonadati</taxon>
        <taxon>Bacteroidota</taxon>
        <taxon>Bacteroidia</taxon>
        <taxon>Bacteroidales</taxon>
        <taxon>Odoribacteraceae</taxon>
        <taxon>Butyricimonas</taxon>
    </lineage>
</organism>
<dbReference type="GO" id="GO:0004521">
    <property type="term" value="F:RNA endonuclease activity"/>
    <property type="evidence" value="ECO:0007669"/>
    <property type="project" value="UniProtKB-UniRule"/>
</dbReference>
<dbReference type="RefSeq" id="WP_106481047.1">
    <property type="nucleotide sequence ID" value="NZ_CP032819.1"/>
</dbReference>
<protein>
    <recommendedName>
        <fullName evidence="7">Endoribonuclease YbeY</fullName>
        <ecNumber evidence="7">3.1.-.-</ecNumber>
    </recommendedName>
</protein>
<evidence type="ECO:0000256" key="4">
    <source>
        <dbReference type="ARBA" id="ARBA00022759"/>
    </source>
</evidence>
<dbReference type="HAMAP" id="MF_00009">
    <property type="entry name" value="Endoribonucl_YbeY"/>
    <property type="match status" value="1"/>
</dbReference>
<comment type="cofactor">
    <cofactor evidence="7">
        <name>Zn(2+)</name>
        <dbReference type="ChEBI" id="CHEBI:29105"/>
    </cofactor>
    <text evidence="7">Binds 1 zinc ion.</text>
</comment>
<dbReference type="SUPFAM" id="SSF55486">
    <property type="entry name" value="Metalloproteases ('zincins'), catalytic domain"/>
    <property type="match status" value="1"/>
</dbReference>
<dbReference type="PANTHER" id="PTHR46986:SF1">
    <property type="entry name" value="ENDORIBONUCLEASE YBEY, CHLOROPLASTIC"/>
    <property type="match status" value="1"/>
</dbReference>
<accession>A0A3S9VV15</accession>
<evidence type="ECO:0000256" key="2">
    <source>
        <dbReference type="ARBA" id="ARBA00022722"/>
    </source>
</evidence>
<dbReference type="EC" id="3.1.-.-" evidence="7"/>
<comment type="subcellular location">
    <subcellularLocation>
        <location evidence="7">Cytoplasm</location>
    </subcellularLocation>
</comment>
<keyword evidence="4 7" id="KW-0255">Endonuclease</keyword>
<comment type="function">
    <text evidence="7">Single strand-specific metallo-endoribonuclease involved in late-stage 70S ribosome quality control and in maturation of the 3' terminus of the 16S rRNA.</text>
</comment>
<comment type="similarity">
    <text evidence="1 7">Belongs to the endoribonuclease YbeY family.</text>
</comment>
<keyword evidence="6 7" id="KW-0862">Zinc</keyword>
<keyword evidence="7" id="KW-0698">rRNA processing</keyword>
<evidence type="ECO:0000256" key="5">
    <source>
        <dbReference type="ARBA" id="ARBA00022801"/>
    </source>
</evidence>
<keyword evidence="5 7" id="KW-0378">Hydrolase</keyword>
<dbReference type="OrthoDB" id="9811984at2"/>
<dbReference type="Pfam" id="PF02130">
    <property type="entry name" value="YbeY"/>
    <property type="match status" value="1"/>
</dbReference>
<feature type="binding site" evidence="7">
    <location>
        <position position="109"/>
    </location>
    <ligand>
        <name>Zn(2+)</name>
        <dbReference type="ChEBI" id="CHEBI:29105"/>
        <note>catalytic</note>
    </ligand>
</feature>
<dbReference type="Gene3D" id="3.40.390.30">
    <property type="entry name" value="Metalloproteases ('zincins'), catalytic domain"/>
    <property type="match status" value="1"/>
</dbReference>
<dbReference type="GO" id="GO:0004222">
    <property type="term" value="F:metalloendopeptidase activity"/>
    <property type="evidence" value="ECO:0007669"/>
    <property type="project" value="InterPro"/>
</dbReference>
<dbReference type="GO" id="GO:0008270">
    <property type="term" value="F:zinc ion binding"/>
    <property type="evidence" value="ECO:0007669"/>
    <property type="project" value="UniProtKB-UniRule"/>
</dbReference>
<evidence type="ECO:0000256" key="1">
    <source>
        <dbReference type="ARBA" id="ARBA00010875"/>
    </source>
</evidence>
<dbReference type="GO" id="GO:0005737">
    <property type="term" value="C:cytoplasm"/>
    <property type="evidence" value="ECO:0007669"/>
    <property type="project" value="UniProtKB-SubCell"/>
</dbReference>
<dbReference type="Proteomes" id="UP000270673">
    <property type="component" value="Chromosome"/>
</dbReference>
<keyword evidence="7" id="KW-0690">Ribosome biogenesis</keyword>
<evidence type="ECO:0000313" key="8">
    <source>
        <dbReference type="EMBL" id="AZS30395.1"/>
    </source>
</evidence>
<dbReference type="PROSITE" id="PS01306">
    <property type="entry name" value="UPF0054"/>
    <property type="match status" value="1"/>
</dbReference>
<gene>
    <name evidence="7 8" type="primary">ybeY</name>
    <name evidence="8" type="ORF">D8S85_13115</name>
</gene>
<proteinExistence type="inferred from homology"/>
<dbReference type="AlphaFoldDB" id="A0A3S9VV15"/>
<name>A0A3S9VV15_9BACT</name>
<dbReference type="KEGG" id="buy:D8S85_13115"/>
<reference evidence="8 9" key="1">
    <citation type="submission" date="2018-10" db="EMBL/GenBank/DDBJ databases">
        <title>Butyricimonas faecalis sp. nov., isolated from human faeces and emended description of the genus Butyricimonas.</title>
        <authorList>
            <person name="Le Roy T."/>
            <person name="Van der Smissen P."/>
            <person name="Paquot A."/>
            <person name="Delzenne N."/>
            <person name="Muccioli G."/>
            <person name="Collet J.-F."/>
            <person name="Cani P.D."/>
        </authorList>
    </citation>
    <scope>NUCLEOTIDE SEQUENCE [LARGE SCALE GENOMIC DNA]</scope>
    <source>
        <strain evidence="8 9">H184</strain>
    </source>
</reference>
<dbReference type="GO" id="GO:0006364">
    <property type="term" value="P:rRNA processing"/>
    <property type="evidence" value="ECO:0007669"/>
    <property type="project" value="UniProtKB-UniRule"/>
</dbReference>
<evidence type="ECO:0000313" key="9">
    <source>
        <dbReference type="Proteomes" id="UP000270673"/>
    </source>
</evidence>
<evidence type="ECO:0000256" key="3">
    <source>
        <dbReference type="ARBA" id="ARBA00022723"/>
    </source>
</evidence>
<dbReference type="InterPro" id="IPR023091">
    <property type="entry name" value="MetalPrtase_cat_dom_sf_prd"/>
</dbReference>
<dbReference type="NCBIfam" id="TIGR00043">
    <property type="entry name" value="rRNA maturation RNase YbeY"/>
    <property type="match status" value="1"/>
</dbReference>
<keyword evidence="9" id="KW-1185">Reference proteome</keyword>
<dbReference type="PANTHER" id="PTHR46986">
    <property type="entry name" value="ENDORIBONUCLEASE YBEY, CHLOROPLASTIC"/>
    <property type="match status" value="1"/>
</dbReference>
<feature type="binding site" evidence="7">
    <location>
        <position position="119"/>
    </location>
    <ligand>
        <name>Zn(2+)</name>
        <dbReference type="ChEBI" id="CHEBI:29105"/>
        <note>catalytic</note>
    </ligand>
</feature>
<keyword evidence="7" id="KW-0963">Cytoplasm</keyword>
<evidence type="ECO:0000256" key="6">
    <source>
        <dbReference type="ARBA" id="ARBA00022833"/>
    </source>
</evidence>
<keyword evidence="3 7" id="KW-0479">Metal-binding</keyword>